<dbReference type="Gene3D" id="1.10.287.130">
    <property type="match status" value="1"/>
</dbReference>
<keyword evidence="4" id="KW-0597">Phosphoprotein</keyword>
<comment type="cofactor">
    <cofactor evidence="2">
        <name>heme</name>
        <dbReference type="ChEBI" id="CHEBI:30413"/>
    </cofactor>
</comment>
<dbReference type="SMART" id="SM00388">
    <property type="entry name" value="HisKA"/>
    <property type="match status" value="1"/>
</dbReference>
<dbReference type="EMBL" id="CABFPH010000001">
    <property type="protein sequence ID" value="VUD69523.1"/>
    <property type="molecule type" value="Genomic_DNA"/>
</dbReference>
<feature type="region of interest" description="Disordered" evidence="14">
    <location>
        <begin position="1"/>
        <end position="20"/>
    </location>
</feature>
<keyword evidence="5" id="KW-0349">Heme</keyword>
<evidence type="ECO:0000256" key="6">
    <source>
        <dbReference type="ARBA" id="ARBA00022679"/>
    </source>
</evidence>
<dbReference type="Proteomes" id="UP000410984">
    <property type="component" value="Unassembled WGS sequence"/>
</dbReference>
<evidence type="ECO:0000256" key="4">
    <source>
        <dbReference type="ARBA" id="ARBA00022553"/>
    </source>
</evidence>
<dbReference type="SMART" id="SM00387">
    <property type="entry name" value="HATPase_c"/>
    <property type="match status" value="1"/>
</dbReference>
<proteinExistence type="predicted"/>
<dbReference type="InterPro" id="IPR000700">
    <property type="entry name" value="PAS-assoc_C"/>
</dbReference>
<evidence type="ECO:0000256" key="9">
    <source>
        <dbReference type="ARBA" id="ARBA00022840"/>
    </source>
</evidence>
<dbReference type="GO" id="GO:0005524">
    <property type="term" value="F:ATP binding"/>
    <property type="evidence" value="ECO:0007669"/>
    <property type="project" value="UniProtKB-KW"/>
</dbReference>
<evidence type="ECO:0000256" key="3">
    <source>
        <dbReference type="ARBA" id="ARBA00012438"/>
    </source>
</evidence>
<keyword evidence="11" id="KW-0902">Two-component regulatory system</keyword>
<organism evidence="18 19">
    <name type="scientific">Methylobacterium symbioticum</name>
    <dbReference type="NCBI Taxonomy" id="2584084"/>
    <lineage>
        <taxon>Bacteria</taxon>
        <taxon>Pseudomonadati</taxon>
        <taxon>Pseudomonadota</taxon>
        <taxon>Alphaproteobacteria</taxon>
        <taxon>Hyphomicrobiales</taxon>
        <taxon>Methylobacteriaceae</taxon>
        <taxon>Methylobacterium</taxon>
    </lineage>
</organism>
<comment type="function">
    <text evidence="12">Putative oxygen sensor; modulates the activity of FixJ, a transcriptional activator of nitrogen fixation fixK gene. FixL probably acts as a kinase that phosphorylates FixJ.</text>
</comment>
<evidence type="ECO:0000313" key="19">
    <source>
        <dbReference type="Proteomes" id="UP000410984"/>
    </source>
</evidence>
<evidence type="ECO:0000256" key="8">
    <source>
        <dbReference type="ARBA" id="ARBA00022777"/>
    </source>
</evidence>
<keyword evidence="5" id="KW-0479">Metal-binding</keyword>
<keyword evidence="10" id="KW-0408">Iron</keyword>
<dbReference type="GO" id="GO:0006355">
    <property type="term" value="P:regulation of DNA-templated transcription"/>
    <property type="evidence" value="ECO:0007669"/>
    <property type="project" value="InterPro"/>
</dbReference>
<evidence type="ECO:0000259" key="16">
    <source>
        <dbReference type="PROSITE" id="PS50112"/>
    </source>
</evidence>
<dbReference type="InterPro" id="IPR000014">
    <property type="entry name" value="PAS"/>
</dbReference>
<keyword evidence="7" id="KW-0547">Nucleotide-binding</keyword>
<dbReference type="Gene3D" id="3.30.565.10">
    <property type="entry name" value="Histidine kinase-like ATPase, C-terminal domain"/>
    <property type="match status" value="1"/>
</dbReference>
<dbReference type="InterPro" id="IPR013767">
    <property type="entry name" value="PAS_fold"/>
</dbReference>
<dbReference type="NCBIfam" id="TIGR00229">
    <property type="entry name" value="sensory_box"/>
    <property type="match status" value="1"/>
</dbReference>
<evidence type="ECO:0000256" key="2">
    <source>
        <dbReference type="ARBA" id="ARBA00001971"/>
    </source>
</evidence>
<dbReference type="InterPro" id="IPR003661">
    <property type="entry name" value="HisK_dim/P_dom"/>
</dbReference>
<dbReference type="InterPro" id="IPR035965">
    <property type="entry name" value="PAS-like_dom_sf"/>
</dbReference>
<dbReference type="CDD" id="cd00082">
    <property type="entry name" value="HisKA"/>
    <property type="match status" value="1"/>
</dbReference>
<dbReference type="SUPFAM" id="SSF55785">
    <property type="entry name" value="PYP-like sensor domain (PAS domain)"/>
    <property type="match status" value="2"/>
</dbReference>
<dbReference type="PRINTS" id="PR00344">
    <property type="entry name" value="BCTRLSENSOR"/>
</dbReference>
<evidence type="ECO:0000259" key="17">
    <source>
        <dbReference type="PROSITE" id="PS50113"/>
    </source>
</evidence>
<evidence type="ECO:0000256" key="10">
    <source>
        <dbReference type="ARBA" id="ARBA00023004"/>
    </source>
</evidence>
<dbReference type="InterPro" id="IPR005467">
    <property type="entry name" value="His_kinase_dom"/>
</dbReference>
<evidence type="ECO:0000256" key="7">
    <source>
        <dbReference type="ARBA" id="ARBA00022741"/>
    </source>
</evidence>
<comment type="catalytic activity">
    <reaction evidence="1">
        <text>ATP + protein L-histidine = ADP + protein N-phospho-L-histidine.</text>
        <dbReference type="EC" id="2.7.13.3"/>
    </reaction>
</comment>
<feature type="domain" description="PAS" evidence="16">
    <location>
        <begin position="136"/>
        <end position="189"/>
    </location>
</feature>
<evidence type="ECO:0000256" key="12">
    <source>
        <dbReference type="ARBA" id="ARBA00059827"/>
    </source>
</evidence>
<dbReference type="InterPro" id="IPR036097">
    <property type="entry name" value="HisK_dim/P_sf"/>
</dbReference>
<dbReference type="EC" id="2.7.13.3" evidence="3"/>
<dbReference type="FunFam" id="3.30.450.20:FF:000060">
    <property type="entry name" value="Sensor protein FixL"/>
    <property type="match status" value="1"/>
</dbReference>
<gene>
    <name evidence="18" type="primary">fixL_1</name>
    <name evidence="18" type="ORF">MET9862_00073</name>
</gene>
<dbReference type="InterPro" id="IPR003594">
    <property type="entry name" value="HATPase_dom"/>
</dbReference>
<dbReference type="Pfam" id="PF00512">
    <property type="entry name" value="HisKA"/>
    <property type="match status" value="1"/>
</dbReference>
<accession>A0A509E8K6</accession>
<evidence type="ECO:0000256" key="14">
    <source>
        <dbReference type="SAM" id="MobiDB-lite"/>
    </source>
</evidence>
<reference evidence="18 19" key="1">
    <citation type="submission" date="2019-06" db="EMBL/GenBank/DDBJ databases">
        <authorList>
            <person name="Rodrigo-Torres L."/>
            <person name="Arahal R. D."/>
            <person name="Lucena T."/>
        </authorList>
    </citation>
    <scope>NUCLEOTIDE SEQUENCE [LARGE SCALE GENOMIC DNA]</scope>
    <source>
        <strain evidence="18 19">SB0023/3</strain>
    </source>
</reference>
<evidence type="ECO:0000256" key="5">
    <source>
        <dbReference type="ARBA" id="ARBA00022617"/>
    </source>
</evidence>
<dbReference type="OrthoDB" id="9789238at2"/>
<feature type="domain" description="Histidine kinase" evidence="15">
    <location>
        <begin position="283"/>
        <end position="499"/>
    </location>
</feature>
<dbReference type="Gene3D" id="3.30.450.20">
    <property type="entry name" value="PAS domain"/>
    <property type="match status" value="2"/>
</dbReference>
<evidence type="ECO:0000256" key="13">
    <source>
        <dbReference type="ARBA" id="ARBA00070616"/>
    </source>
</evidence>
<evidence type="ECO:0000256" key="11">
    <source>
        <dbReference type="ARBA" id="ARBA00023012"/>
    </source>
</evidence>
<protein>
    <recommendedName>
        <fullName evidence="13">Sensor protein FixL</fullName>
        <ecNumber evidence="3">2.7.13.3</ecNumber>
    </recommendedName>
</protein>
<dbReference type="Gene3D" id="6.10.250.2580">
    <property type="match status" value="1"/>
</dbReference>
<dbReference type="GO" id="GO:0000155">
    <property type="term" value="F:phosphorelay sensor kinase activity"/>
    <property type="evidence" value="ECO:0007669"/>
    <property type="project" value="InterPro"/>
</dbReference>
<dbReference type="PROSITE" id="PS50113">
    <property type="entry name" value="PAC"/>
    <property type="match status" value="1"/>
</dbReference>
<evidence type="ECO:0000259" key="15">
    <source>
        <dbReference type="PROSITE" id="PS50109"/>
    </source>
</evidence>
<dbReference type="SUPFAM" id="SSF47384">
    <property type="entry name" value="Homodimeric domain of signal transducing histidine kinase"/>
    <property type="match status" value="1"/>
</dbReference>
<dbReference type="PROSITE" id="PS50109">
    <property type="entry name" value="HIS_KIN"/>
    <property type="match status" value="1"/>
</dbReference>
<evidence type="ECO:0000256" key="1">
    <source>
        <dbReference type="ARBA" id="ARBA00000085"/>
    </source>
</evidence>
<keyword evidence="9" id="KW-0067">ATP-binding</keyword>
<dbReference type="Pfam" id="PF00989">
    <property type="entry name" value="PAS"/>
    <property type="match status" value="1"/>
</dbReference>
<dbReference type="SUPFAM" id="SSF55874">
    <property type="entry name" value="ATPase domain of HSP90 chaperone/DNA topoisomerase II/histidine kinase"/>
    <property type="match status" value="1"/>
</dbReference>
<dbReference type="InterPro" id="IPR004358">
    <property type="entry name" value="Sig_transdc_His_kin-like_C"/>
</dbReference>
<dbReference type="AlphaFoldDB" id="A0A509E8K6"/>
<dbReference type="PANTHER" id="PTHR43065:SF10">
    <property type="entry name" value="PEROXIDE STRESS-ACTIVATED HISTIDINE KINASE MAK3"/>
    <property type="match status" value="1"/>
</dbReference>
<evidence type="ECO:0000313" key="18">
    <source>
        <dbReference type="EMBL" id="VUD69523.1"/>
    </source>
</evidence>
<keyword evidence="6 18" id="KW-0808">Transferase</keyword>
<sequence length="507" mass="55339">MDEGAWTEGENGPDAGRPTGASEVAVITLDRDGRVTGWNRDAASAPIDPTVIGRPLADFLPPEDVAAGKPARILERARETGFYEERGMRLGLSGEPDLARVLVVPLRDASGVLAGYTTVVWPLSDLLAAEEALRAREAHLRSILETVPDAMVVIDEQARIKSFSAAAVRQFGYTEAEVTGRNVSLLMPEPYRTQHDAYMARYRKTGERRIIGIGRVVVGQRKDGSTFPMELSVGEMRSGGVRYFTGFIRDLTERNLTERRLQQLQSELVHMSRFTALGEMASTLAHEINQPLTAIASYLKGCRRILGRMEGAEVPLLTDAVNQAAEQALRAGQVIRHLREFVARGESERHIEGLPKLVEEASALALVGAKEKGVRVHFDLDPEAGLVLADRIQVQQVLLNLMRNAIEAMQGTERRDLVVATKPLPAEGLIAVHVSDTGSGIAPEIASQLFQPFVTTKPHGMGVGLSICRTIVESHGGRIWLEPRAGGGTEFRFTLRAVDRKELADVG</sequence>
<dbReference type="InterPro" id="IPR036890">
    <property type="entry name" value="HATPase_C_sf"/>
</dbReference>
<name>A0A509E8K6_9HYPH</name>
<keyword evidence="8" id="KW-0418">Kinase</keyword>
<dbReference type="InterPro" id="IPR013656">
    <property type="entry name" value="PAS_4"/>
</dbReference>
<dbReference type="Pfam" id="PF02518">
    <property type="entry name" value="HATPase_c"/>
    <property type="match status" value="1"/>
</dbReference>
<dbReference type="PROSITE" id="PS50112">
    <property type="entry name" value="PAS"/>
    <property type="match status" value="1"/>
</dbReference>
<dbReference type="RefSeq" id="WP_142581119.1">
    <property type="nucleotide sequence ID" value="NZ_CABFPH010000001.1"/>
</dbReference>
<dbReference type="CDD" id="cd00130">
    <property type="entry name" value="PAS"/>
    <property type="match status" value="2"/>
</dbReference>
<feature type="domain" description="PAC" evidence="17">
    <location>
        <begin position="204"/>
        <end position="263"/>
    </location>
</feature>
<dbReference type="PANTHER" id="PTHR43065">
    <property type="entry name" value="SENSOR HISTIDINE KINASE"/>
    <property type="match status" value="1"/>
</dbReference>
<dbReference type="Pfam" id="PF08448">
    <property type="entry name" value="PAS_4"/>
    <property type="match status" value="1"/>
</dbReference>
<dbReference type="SMART" id="SM00091">
    <property type="entry name" value="PAS"/>
    <property type="match status" value="2"/>
</dbReference>
<keyword evidence="19" id="KW-1185">Reference proteome</keyword>